<dbReference type="GO" id="GO:0016491">
    <property type="term" value="F:oxidoreductase activity"/>
    <property type="evidence" value="ECO:0007669"/>
    <property type="project" value="UniProtKB-KW"/>
</dbReference>
<dbReference type="PANTHER" id="PTHR43157:SF31">
    <property type="entry name" value="PHOSPHATIDYLINOSITOL-GLYCAN BIOSYNTHESIS CLASS F PROTEIN"/>
    <property type="match status" value="1"/>
</dbReference>
<dbReference type="Gene3D" id="3.40.50.720">
    <property type="entry name" value="NAD(P)-binding Rossmann-like Domain"/>
    <property type="match status" value="1"/>
</dbReference>
<dbReference type="SUPFAM" id="SSF51735">
    <property type="entry name" value="NAD(P)-binding Rossmann-fold domains"/>
    <property type="match status" value="1"/>
</dbReference>
<gene>
    <name evidence="3" type="ORF">PFISCL1PPCAC_27940</name>
</gene>
<dbReference type="PRINTS" id="PR00081">
    <property type="entry name" value="GDHRDH"/>
</dbReference>
<feature type="non-terminal residue" evidence="3">
    <location>
        <position position="294"/>
    </location>
</feature>
<dbReference type="EMBL" id="BTSY01000007">
    <property type="protein sequence ID" value="GMT36643.1"/>
    <property type="molecule type" value="Genomic_DNA"/>
</dbReference>
<dbReference type="Pfam" id="PF00106">
    <property type="entry name" value="adh_short"/>
    <property type="match status" value="1"/>
</dbReference>
<dbReference type="InterPro" id="IPR002347">
    <property type="entry name" value="SDR_fam"/>
</dbReference>
<sequence>SKARFTENVSAVGKIVALTGCNTGIGLETARELNLRGAKVYMLCRSKQRTENAKQQMVEDGCNASRFIYLNCDLGSMESVRKCAAKLIELEARIDILINNAGMTLNSYQKTSDGHEATWQTNHLGPFLLTQLLLPLVENAKKGRIIMVSSSLHAQSPVIDLTTIDSESVYGSYSAYNKLKLANLMFARELSRQLRARGNNTVTVNALHPGVIATELGREFAIGYKIFTTLFGVFLKSRKDGAQTTIYLALSTEVENVSGHYFQDCHQATESPTARDDQACARLYDYSMKEVGLA</sequence>
<reference evidence="3" key="1">
    <citation type="submission" date="2023-10" db="EMBL/GenBank/DDBJ databases">
        <title>Genome assembly of Pristionchus species.</title>
        <authorList>
            <person name="Yoshida K."/>
            <person name="Sommer R.J."/>
        </authorList>
    </citation>
    <scope>NUCLEOTIDE SEQUENCE</scope>
    <source>
        <strain evidence="3">RS5133</strain>
    </source>
</reference>
<evidence type="ECO:0008006" key="5">
    <source>
        <dbReference type="Google" id="ProtNLM"/>
    </source>
</evidence>
<dbReference type="PRINTS" id="PR00080">
    <property type="entry name" value="SDRFAMILY"/>
</dbReference>
<dbReference type="AlphaFoldDB" id="A0AAV5X246"/>
<evidence type="ECO:0000256" key="2">
    <source>
        <dbReference type="RuleBase" id="RU000363"/>
    </source>
</evidence>
<keyword evidence="4" id="KW-1185">Reference proteome</keyword>
<comment type="caution">
    <text evidence="3">The sequence shown here is derived from an EMBL/GenBank/DDBJ whole genome shotgun (WGS) entry which is preliminary data.</text>
</comment>
<protein>
    <recommendedName>
        <fullName evidence="5">Dehydrogenase</fullName>
    </recommendedName>
</protein>
<proteinExistence type="inferred from homology"/>
<feature type="non-terminal residue" evidence="3">
    <location>
        <position position="1"/>
    </location>
</feature>
<comment type="similarity">
    <text evidence="2">Belongs to the short-chain dehydrogenases/reductases (SDR) family.</text>
</comment>
<name>A0AAV5X246_9BILA</name>
<dbReference type="Proteomes" id="UP001432322">
    <property type="component" value="Unassembled WGS sequence"/>
</dbReference>
<organism evidence="3 4">
    <name type="scientific">Pristionchus fissidentatus</name>
    <dbReference type="NCBI Taxonomy" id="1538716"/>
    <lineage>
        <taxon>Eukaryota</taxon>
        <taxon>Metazoa</taxon>
        <taxon>Ecdysozoa</taxon>
        <taxon>Nematoda</taxon>
        <taxon>Chromadorea</taxon>
        <taxon>Rhabditida</taxon>
        <taxon>Rhabditina</taxon>
        <taxon>Diplogasteromorpha</taxon>
        <taxon>Diplogasteroidea</taxon>
        <taxon>Neodiplogasteridae</taxon>
        <taxon>Pristionchus</taxon>
    </lineage>
</organism>
<keyword evidence="1" id="KW-0560">Oxidoreductase</keyword>
<accession>A0AAV5X246</accession>
<dbReference type="PANTHER" id="PTHR43157">
    <property type="entry name" value="PHOSPHATIDYLINOSITOL-GLYCAN BIOSYNTHESIS CLASS F PROTEIN-RELATED"/>
    <property type="match status" value="1"/>
</dbReference>
<evidence type="ECO:0000313" key="4">
    <source>
        <dbReference type="Proteomes" id="UP001432322"/>
    </source>
</evidence>
<evidence type="ECO:0000256" key="1">
    <source>
        <dbReference type="ARBA" id="ARBA00023002"/>
    </source>
</evidence>
<dbReference type="InterPro" id="IPR036291">
    <property type="entry name" value="NAD(P)-bd_dom_sf"/>
</dbReference>
<evidence type="ECO:0000313" key="3">
    <source>
        <dbReference type="EMBL" id="GMT36643.1"/>
    </source>
</evidence>